<dbReference type="InterPro" id="IPR001314">
    <property type="entry name" value="Peptidase_S1A"/>
</dbReference>
<evidence type="ECO:0000256" key="2">
    <source>
        <dbReference type="SAM" id="MobiDB-lite"/>
    </source>
</evidence>
<dbReference type="PANTHER" id="PTHR24252:SF13">
    <property type="entry name" value="BRAIN-SPECIFIC SERINE PROTEASE 4"/>
    <property type="match status" value="1"/>
</dbReference>
<feature type="domain" description="Peptidase S1" evidence="3">
    <location>
        <begin position="154"/>
        <end position="308"/>
    </location>
</feature>
<dbReference type="InterPro" id="IPR001254">
    <property type="entry name" value="Trypsin_dom"/>
</dbReference>
<name>A0AAV4D6H4_9GAST</name>
<dbReference type="SUPFAM" id="SSF50494">
    <property type="entry name" value="Trypsin-like serine proteases"/>
    <property type="match status" value="1"/>
</dbReference>
<sequence length="308" mass="35649">MARREMLASSGTIWSVRRLFSTTITPQHLLTTTTTTKQQQSNNKTTTTTKQQQQQQQQQQLKPWKVLRRALYLFSIITSIDKTLSWSLECFEDTVVYTPFTVHEYRALYKQWKKEMLTLSQHDSWPRPRRNMYFPAVPEGSPSCGMSTADFEPVSDGNTAPERAWPWFAFIAAEEYNRTNLCGGTLISDQWILTAAHCLKKNMSVMLGSVRKWHSFDRFKMKRKVQKQFGHRQYNKTGLNPRAFDIALLQLDSPVTFTPLIQPACLPPNLKEDGFRFIDCYLAGYGFQRKGERAPTKNMQELKVGINT</sequence>
<dbReference type="PRINTS" id="PR00722">
    <property type="entry name" value="CHYMOTRYPSIN"/>
</dbReference>
<feature type="region of interest" description="Disordered" evidence="2">
    <location>
        <begin position="32"/>
        <end position="59"/>
    </location>
</feature>
<dbReference type="SMART" id="SM00020">
    <property type="entry name" value="Tryp_SPc"/>
    <property type="match status" value="1"/>
</dbReference>
<dbReference type="FunFam" id="2.40.10.10:FF:000068">
    <property type="entry name" value="transmembrane protease serine 2"/>
    <property type="match status" value="1"/>
</dbReference>
<dbReference type="GO" id="GO:0004252">
    <property type="term" value="F:serine-type endopeptidase activity"/>
    <property type="evidence" value="ECO:0007669"/>
    <property type="project" value="InterPro"/>
</dbReference>
<proteinExistence type="predicted"/>
<gene>
    <name evidence="4" type="ORF">PoB_006633200</name>
</gene>
<keyword evidence="1" id="KW-1015">Disulfide bond</keyword>
<keyword evidence="5" id="KW-1185">Reference proteome</keyword>
<dbReference type="InterPro" id="IPR018114">
    <property type="entry name" value="TRYPSIN_HIS"/>
</dbReference>
<dbReference type="InterPro" id="IPR009003">
    <property type="entry name" value="Peptidase_S1_PA"/>
</dbReference>
<accession>A0AAV4D6H4</accession>
<organism evidence="4 5">
    <name type="scientific">Plakobranchus ocellatus</name>
    <dbReference type="NCBI Taxonomy" id="259542"/>
    <lineage>
        <taxon>Eukaryota</taxon>
        <taxon>Metazoa</taxon>
        <taxon>Spiralia</taxon>
        <taxon>Lophotrochozoa</taxon>
        <taxon>Mollusca</taxon>
        <taxon>Gastropoda</taxon>
        <taxon>Heterobranchia</taxon>
        <taxon>Euthyneura</taxon>
        <taxon>Panpulmonata</taxon>
        <taxon>Sacoglossa</taxon>
        <taxon>Placobranchoidea</taxon>
        <taxon>Plakobranchidae</taxon>
        <taxon>Plakobranchus</taxon>
    </lineage>
</organism>
<protein>
    <submittedName>
        <fullName evidence="4">Chymotrypsin-like elastase family member 2a</fullName>
    </submittedName>
</protein>
<dbReference type="PROSITE" id="PS50240">
    <property type="entry name" value="TRYPSIN_DOM"/>
    <property type="match status" value="1"/>
</dbReference>
<dbReference type="PROSITE" id="PS00134">
    <property type="entry name" value="TRYPSIN_HIS"/>
    <property type="match status" value="1"/>
</dbReference>
<evidence type="ECO:0000259" key="3">
    <source>
        <dbReference type="PROSITE" id="PS50240"/>
    </source>
</evidence>
<dbReference type="Proteomes" id="UP000735302">
    <property type="component" value="Unassembled WGS sequence"/>
</dbReference>
<dbReference type="PANTHER" id="PTHR24252">
    <property type="entry name" value="ACROSIN-RELATED"/>
    <property type="match status" value="1"/>
</dbReference>
<dbReference type="GO" id="GO:0006508">
    <property type="term" value="P:proteolysis"/>
    <property type="evidence" value="ECO:0007669"/>
    <property type="project" value="InterPro"/>
</dbReference>
<evidence type="ECO:0000313" key="5">
    <source>
        <dbReference type="Proteomes" id="UP000735302"/>
    </source>
</evidence>
<dbReference type="EMBL" id="BLXT01007525">
    <property type="protein sequence ID" value="GFO39827.1"/>
    <property type="molecule type" value="Genomic_DNA"/>
</dbReference>
<dbReference type="Pfam" id="PF00089">
    <property type="entry name" value="Trypsin"/>
    <property type="match status" value="1"/>
</dbReference>
<dbReference type="Gene3D" id="2.40.10.10">
    <property type="entry name" value="Trypsin-like serine proteases"/>
    <property type="match status" value="1"/>
</dbReference>
<dbReference type="AlphaFoldDB" id="A0AAV4D6H4"/>
<evidence type="ECO:0000313" key="4">
    <source>
        <dbReference type="EMBL" id="GFO39827.1"/>
    </source>
</evidence>
<evidence type="ECO:0000256" key="1">
    <source>
        <dbReference type="ARBA" id="ARBA00023157"/>
    </source>
</evidence>
<dbReference type="GO" id="GO:0007340">
    <property type="term" value="P:acrosome reaction"/>
    <property type="evidence" value="ECO:0007669"/>
    <property type="project" value="TreeGrafter"/>
</dbReference>
<dbReference type="InterPro" id="IPR043504">
    <property type="entry name" value="Peptidase_S1_PA_chymotrypsin"/>
</dbReference>
<reference evidence="4 5" key="1">
    <citation type="journal article" date="2021" name="Elife">
        <title>Chloroplast acquisition without the gene transfer in kleptoplastic sea slugs, Plakobranchus ocellatus.</title>
        <authorList>
            <person name="Maeda T."/>
            <person name="Takahashi S."/>
            <person name="Yoshida T."/>
            <person name="Shimamura S."/>
            <person name="Takaki Y."/>
            <person name="Nagai Y."/>
            <person name="Toyoda A."/>
            <person name="Suzuki Y."/>
            <person name="Arimoto A."/>
            <person name="Ishii H."/>
            <person name="Satoh N."/>
            <person name="Nishiyama T."/>
            <person name="Hasebe M."/>
            <person name="Maruyama T."/>
            <person name="Minagawa J."/>
            <person name="Obokata J."/>
            <person name="Shigenobu S."/>
        </authorList>
    </citation>
    <scope>NUCLEOTIDE SEQUENCE [LARGE SCALE GENOMIC DNA]</scope>
</reference>
<comment type="caution">
    <text evidence="4">The sequence shown here is derived from an EMBL/GenBank/DDBJ whole genome shotgun (WGS) entry which is preliminary data.</text>
</comment>